<dbReference type="PANTHER" id="PTHR12585">
    <property type="entry name" value="SCC1 / RAD21 FAMILY MEMBER"/>
    <property type="match status" value="1"/>
</dbReference>
<dbReference type="GO" id="GO:0007062">
    <property type="term" value="P:sister chromatid cohesion"/>
    <property type="evidence" value="ECO:0007669"/>
    <property type="project" value="InterPro"/>
</dbReference>
<dbReference type="SUPFAM" id="SSF46785">
    <property type="entry name" value="Winged helix' DNA-binding domain"/>
    <property type="match status" value="1"/>
</dbReference>
<dbReference type="GO" id="GO:0008278">
    <property type="term" value="C:cohesin complex"/>
    <property type="evidence" value="ECO:0007669"/>
    <property type="project" value="InterPro"/>
</dbReference>
<dbReference type="OMA" id="HEDIHEM"/>
<reference evidence="7 8" key="1">
    <citation type="journal article" date="2019" name="Sci. Rep.">
        <title>Nanopore sequencing improves the draft genome of the human pathogenic amoeba Naegleria fowleri.</title>
        <authorList>
            <person name="Liechti N."/>
            <person name="Schurch N."/>
            <person name="Bruggmann R."/>
            <person name="Wittwer M."/>
        </authorList>
    </citation>
    <scope>NUCLEOTIDE SEQUENCE [LARGE SCALE GENOMIC DNA]</scope>
    <source>
        <strain evidence="7 8">ATCC 30894</strain>
    </source>
</reference>
<evidence type="ECO:0000313" key="8">
    <source>
        <dbReference type="Proteomes" id="UP000444721"/>
    </source>
</evidence>
<dbReference type="GO" id="GO:0003682">
    <property type="term" value="F:chromatin binding"/>
    <property type="evidence" value="ECO:0007669"/>
    <property type="project" value="TreeGrafter"/>
</dbReference>
<dbReference type="VEuPathDB" id="AmoebaDB:FDP41_000043"/>
<dbReference type="AlphaFoldDB" id="A0A6A5CEI9"/>
<evidence type="ECO:0000259" key="5">
    <source>
        <dbReference type="Pfam" id="PF04824"/>
    </source>
</evidence>
<evidence type="ECO:0000256" key="3">
    <source>
        <dbReference type="ARBA" id="ARBA00023242"/>
    </source>
</evidence>
<feature type="compositionally biased region" description="Basic residues" evidence="4">
    <location>
        <begin position="276"/>
        <end position="285"/>
    </location>
</feature>
<dbReference type="Proteomes" id="UP000444721">
    <property type="component" value="Unassembled WGS sequence"/>
</dbReference>
<comment type="similarity">
    <text evidence="2">Belongs to the rad21 family.</text>
</comment>
<evidence type="ECO:0000313" key="7">
    <source>
        <dbReference type="EMBL" id="KAF0985004.1"/>
    </source>
</evidence>
<dbReference type="InterPro" id="IPR023093">
    <property type="entry name" value="ScpA-like_C"/>
</dbReference>
<comment type="subcellular location">
    <subcellularLocation>
        <location evidence="1">Nucleus</location>
    </subcellularLocation>
</comment>
<keyword evidence="3" id="KW-0539">Nucleus</keyword>
<dbReference type="Pfam" id="PF04824">
    <property type="entry name" value="Rad21_Rec8"/>
    <property type="match status" value="1"/>
</dbReference>
<dbReference type="Pfam" id="PF04825">
    <property type="entry name" value="Rad21_Rec8_N"/>
    <property type="match status" value="1"/>
</dbReference>
<accession>A0A6A5CEI9</accession>
<dbReference type="VEuPathDB" id="AmoebaDB:NfTy_026310"/>
<evidence type="ECO:0008006" key="9">
    <source>
        <dbReference type="Google" id="ProtNLM"/>
    </source>
</evidence>
<organism evidence="7 8">
    <name type="scientific">Naegleria fowleri</name>
    <name type="common">Brain eating amoeba</name>
    <dbReference type="NCBI Taxonomy" id="5763"/>
    <lineage>
        <taxon>Eukaryota</taxon>
        <taxon>Discoba</taxon>
        <taxon>Heterolobosea</taxon>
        <taxon>Tetramitia</taxon>
        <taxon>Eutetramitia</taxon>
        <taxon>Vahlkampfiidae</taxon>
        <taxon>Naegleria</taxon>
    </lineage>
</organism>
<evidence type="ECO:0000256" key="2">
    <source>
        <dbReference type="ARBA" id="ARBA00009870"/>
    </source>
</evidence>
<gene>
    <name evidence="7" type="ORF">FDP41_000043</name>
</gene>
<dbReference type="GO" id="GO:1990414">
    <property type="term" value="P:replication-born double-strand break repair via sister chromatid exchange"/>
    <property type="evidence" value="ECO:0007669"/>
    <property type="project" value="TreeGrafter"/>
</dbReference>
<dbReference type="RefSeq" id="XP_044569717.1">
    <property type="nucleotide sequence ID" value="XM_044707698.1"/>
</dbReference>
<name>A0A6A5CEI9_NAEFO</name>
<protein>
    <recommendedName>
        <fullName evidence="9">Rad21/Rec8-like protein N-terminal domain-containing protein</fullName>
    </recommendedName>
</protein>
<dbReference type="GO" id="GO:0005634">
    <property type="term" value="C:nucleus"/>
    <property type="evidence" value="ECO:0007669"/>
    <property type="project" value="UniProtKB-SubCell"/>
</dbReference>
<dbReference type="Gene3D" id="1.10.10.580">
    <property type="entry name" value="Structural maintenance of chromosome 1. Chain E"/>
    <property type="match status" value="1"/>
</dbReference>
<dbReference type="InterPro" id="IPR036390">
    <property type="entry name" value="WH_DNA-bd_sf"/>
</dbReference>
<feature type="compositionally biased region" description="Basic and acidic residues" evidence="4">
    <location>
        <begin position="305"/>
        <end position="324"/>
    </location>
</feature>
<dbReference type="EMBL" id="VFQX01000001">
    <property type="protein sequence ID" value="KAF0985004.1"/>
    <property type="molecule type" value="Genomic_DNA"/>
</dbReference>
<evidence type="ECO:0000259" key="6">
    <source>
        <dbReference type="Pfam" id="PF04825"/>
    </source>
</evidence>
<dbReference type="VEuPathDB" id="AmoebaDB:NF0010400"/>
<feature type="compositionally biased region" description="Basic and acidic residues" evidence="4">
    <location>
        <begin position="286"/>
        <end position="298"/>
    </location>
</feature>
<keyword evidence="8" id="KW-1185">Reference proteome</keyword>
<dbReference type="OrthoDB" id="10071381at2759"/>
<evidence type="ECO:0000256" key="1">
    <source>
        <dbReference type="ARBA" id="ARBA00004123"/>
    </source>
</evidence>
<dbReference type="PANTHER" id="PTHR12585:SF69">
    <property type="entry name" value="FI11703P"/>
    <property type="match status" value="1"/>
</dbReference>
<dbReference type="InterPro" id="IPR006910">
    <property type="entry name" value="Rad21_Rec8_N"/>
</dbReference>
<feature type="domain" description="Rad21/Rec8-like protein N-terminal" evidence="6">
    <location>
        <begin position="1"/>
        <end position="105"/>
    </location>
</feature>
<feature type="domain" description="Rad21/Rec8-like protein C-terminal eukaryotic" evidence="5">
    <location>
        <begin position="533"/>
        <end position="579"/>
    </location>
</feature>
<feature type="region of interest" description="Disordered" evidence="4">
    <location>
        <begin position="258"/>
        <end position="324"/>
    </location>
</feature>
<dbReference type="InterPro" id="IPR039781">
    <property type="entry name" value="Rad21/Rec8-like"/>
</dbReference>
<proteinExistence type="inferred from homology"/>
<dbReference type="InterPro" id="IPR006909">
    <property type="entry name" value="Rad21/Rec8_C_eu"/>
</dbReference>
<comment type="caution">
    <text evidence="7">The sequence shown here is derived from an EMBL/GenBank/DDBJ whole genome shotgun (WGS) entry which is preliminary data.</text>
</comment>
<sequence length="582" mass="63812">MFYSEFILTKKGPLAKVWLAAHWDKKLNKQTIASLNLEKSVKSIVDPSVPIALRTNGHLLLGVVKIYSRKVKYVLAECNETLTKIKLQAKTKDVTDENINMPVQHMVATKNQITLPEVSDLDLLLLPNAAAITLELGEDWQTNIKDITLVDYAAWSTEESIEPVSLEVPTTPGGPGVTTPTSIEAQRALSTGLQLPSTGGVMLGDKAFEQGINIQQIMQPFGAPGEAVSPGEQERMEFGEIGGLGGIGFEEPIEPRVPEKHVRPEEEQPEEEAQPTKKRKRRPGKLIHDDPTSYTERHYTKRLKEHSDLLTERNRAPATREEYEQVGRALPSRDIWKQTPFHMDLPLGFIDFFSTSIDKVTSKEKPGVPTAEVVPSITTPDERERARATITPGVTPGEVQLEIGGFGGGFGEIGGPTEVFGPGEPIIGRGRATMGPGELSPIAADIDINEDINDMLITATASKTKTPLTDQRKKQIIEDKNRIEKELREKAAATPQARVPGAAVTAPSPAGVTERTVKVLAMLEEGFKQADTDTLSLSEMLKGRKRQTAARCFYETLVLKSKGLIDVSQSEPFGEILIKKVD</sequence>
<evidence type="ECO:0000256" key="4">
    <source>
        <dbReference type="SAM" id="MobiDB-lite"/>
    </source>
</evidence>
<dbReference type="GeneID" id="68107261"/>